<dbReference type="InterPro" id="IPR000914">
    <property type="entry name" value="SBP_5_dom"/>
</dbReference>
<dbReference type="InterPro" id="IPR039424">
    <property type="entry name" value="SBP_5"/>
</dbReference>
<evidence type="ECO:0000313" key="3">
    <source>
        <dbReference type="EMBL" id="CAI8057574.1"/>
    </source>
</evidence>
<dbReference type="GO" id="GO:0015833">
    <property type="term" value="P:peptide transport"/>
    <property type="evidence" value="ECO:0007669"/>
    <property type="project" value="TreeGrafter"/>
</dbReference>
<protein>
    <submittedName>
        <fullName evidence="3">Probable deoxycholate-binding periplasmic protein YgiS</fullName>
    </submittedName>
</protein>
<dbReference type="GO" id="GO:1904680">
    <property type="term" value="F:peptide transmembrane transporter activity"/>
    <property type="evidence" value="ECO:0007669"/>
    <property type="project" value="TreeGrafter"/>
</dbReference>
<dbReference type="Gene3D" id="3.40.190.10">
    <property type="entry name" value="Periplasmic binding protein-like II"/>
    <property type="match status" value="1"/>
</dbReference>
<dbReference type="PANTHER" id="PTHR30290">
    <property type="entry name" value="PERIPLASMIC BINDING COMPONENT OF ABC TRANSPORTER"/>
    <property type="match status" value="1"/>
</dbReference>
<dbReference type="SUPFAM" id="SSF53850">
    <property type="entry name" value="Periplasmic binding protein-like II"/>
    <property type="match status" value="1"/>
</dbReference>
<dbReference type="PANTHER" id="PTHR30290:SF38">
    <property type="entry name" value="D,D-DIPEPTIDE-BINDING PERIPLASMIC PROTEIN DDPA-RELATED"/>
    <property type="match status" value="1"/>
</dbReference>
<accession>A0AA35U1B6</accession>
<reference evidence="3" key="1">
    <citation type="submission" date="2023-03" db="EMBL/GenBank/DDBJ databases">
        <authorList>
            <person name="Steffen K."/>
            <person name="Cardenas P."/>
        </authorList>
    </citation>
    <scope>NUCLEOTIDE SEQUENCE</scope>
</reference>
<feature type="domain" description="Solute-binding protein family 5" evidence="2">
    <location>
        <begin position="2"/>
        <end position="228"/>
    </location>
</feature>
<dbReference type="Pfam" id="PF00496">
    <property type="entry name" value="SBP_bac_5"/>
    <property type="match status" value="1"/>
</dbReference>
<comment type="caution">
    <text evidence="3">The sequence shown here is derived from an EMBL/GenBank/DDBJ whole genome shotgun (WGS) entry which is preliminary data.</text>
</comment>
<sequence>MDKNVDYFIEHLPYFDGLDLAALAQAQARAAAVYGGQVDAVMQITKEDMQRAWDNPDKYHSQIGNFFNGSSFAFNTNRPPFDDVRMRRAVHLVVDKMTLHELTFQDKRAARRTHDPATSLRRFRDTASPTAEDIAEAKRLLAEAGYPDGAGLNVSFLQRGNQPNAAVAAIQDMIRKNLNVEMKIELSDEGGYYDRVLNKDFDTTGTFTAAEIIDPGPWFTRFLADGGSWNYGGWSDPRTNALMKQINEEQDVEKRVELVREMQLLLDETVPIMLYGYAGGYDIYRTYLGGPGMTDIYYGGYNSMHRRWTHIWFERDRE</sequence>
<name>A0AA35U1B6_GEOBA</name>
<dbReference type="Proteomes" id="UP001174909">
    <property type="component" value="Unassembled WGS sequence"/>
</dbReference>
<dbReference type="Gene3D" id="3.10.105.10">
    <property type="entry name" value="Dipeptide-binding Protein, Domain 3"/>
    <property type="match status" value="1"/>
</dbReference>
<dbReference type="AlphaFoldDB" id="A0AA35U1B6"/>
<organism evidence="3 4">
    <name type="scientific">Geodia barretti</name>
    <name type="common">Barrett's horny sponge</name>
    <dbReference type="NCBI Taxonomy" id="519541"/>
    <lineage>
        <taxon>Eukaryota</taxon>
        <taxon>Metazoa</taxon>
        <taxon>Porifera</taxon>
        <taxon>Demospongiae</taxon>
        <taxon>Heteroscleromorpha</taxon>
        <taxon>Tetractinellida</taxon>
        <taxon>Astrophorina</taxon>
        <taxon>Geodiidae</taxon>
        <taxon>Geodia</taxon>
    </lineage>
</organism>
<keyword evidence="4" id="KW-1185">Reference proteome</keyword>
<dbReference type="EMBL" id="CASHTH010004456">
    <property type="protein sequence ID" value="CAI8057574.1"/>
    <property type="molecule type" value="Genomic_DNA"/>
</dbReference>
<proteinExistence type="predicted"/>
<gene>
    <name evidence="3" type="ORF">GBAR_LOCUS31382</name>
</gene>
<evidence type="ECO:0000313" key="4">
    <source>
        <dbReference type="Proteomes" id="UP001174909"/>
    </source>
</evidence>
<evidence type="ECO:0000259" key="2">
    <source>
        <dbReference type="Pfam" id="PF00496"/>
    </source>
</evidence>
<keyword evidence="1" id="KW-0732">Signal</keyword>
<evidence type="ECO:0000256" key="1">
    <source>
        <dbReference type="ARBA" id="ARBA00022729"/>
    </source>
</evidence>